<comment type="caution">
    <text evidence="1">The sequence shown here is derived from an EMBL/GenBank/DDBJ whole genome shotgun (WGS) entry which is preliminary data.</text>
</comment>
<keyword evidence="2" id="KW-1185">Reference proteome</keyword>
<reference evidence="1 2" key="1">
    <citation type="journal article" date="2019" name="Sci. Rep.">
        <title>Orb-weaving spider Araneus ventricosus genome elucidates the spidroin gene catalogue.</title>
        <authorList>
            <person name="Kono N."/>
            <person name="Nakamura H."/>
            <person name="Ohtoshi R."/>
            <person name="Moran D.A.P."/>
            <person name="Shinohara A."/>
            <person name="Yoshida Y."/>
            <person name="Fujiwara M."/>
            <person name="Mori M."/>
            <person name="Tomita M."/>
            <person name="Arakawa K."/>
        </authorList>
    </citation>
    <scope>NUCLEOTIDE SEQUENCE [LARGE SCALE GENOMIC DNA]</scope>
</reference>
<accession>A0A4Y2PYA4</accession>
<organism evidence="1 2">
    <name type="scientific">Araneus ventricosus</name>
    <name type="common">Orbweaver spider</name>
    <name type="synonym">Epeira ventricosa</name>
    <dbReference type="NCBI Taxonomy" id="182803"/>
    <lineage>
        <taxon>Eukaryota</taxon>
        <taxon>Metazoa</taxon>
        <taxon>Ecdysozoa</taxon>
        <taxon>Arthropoda</taxon>
        <taxon>Chelicerata</taxon>
        <taxon>Arachnida</taxon>
        <taxon>Araneae</taxon>
        <taxon>Araneomorphae</taxon>
        <taxon>Entelegynae</taxon>
        <taxon>Araneoidea</taxon>
        <taxon>Araneidae</taxon>
        <taxon>Araneus</taxon>
    </lineage>
</organism>
<dbReference type="AlphaFoldDB" id="A0A4Y2PYA4"/>
<evidence type="ECO:0000313" key="2">
    <source>
        <dbReference type="Proteomes" id="UP000499080"/>
    </source>
</evidence>
<feature type="non-terminal residue" evidence="1">
    <location>
        <position position="43"/>
    </location>
</feature>
<sequence>MPEDIVLCASVAVHLVLSREHVFLLLKSQNHGRSEAYRDCPPP</sequence>
<dbReference type="Proteomes" id="UP000499080">
    <property type="component" value="Unassembled WGS sequence"/>
</dbReference>
<evidence type="ECO:0000313" key="1">
    <source>
        <dbReference type="EMBL" id="GBN56231.1"/>
    </source>
</evidence>
<dbReference type="EMBL" id="BGPR01217947">
    <property type="protein sequence ID" value="GBN56231.1"/>
    <property type="molecule type" value="Genomic_DNA"/>
</dbReference>
<protein>
    <submittedName>
        <fullName evidence="1">Uncharacterized protein</fullName>
    </submittedName>
</protein>
<proteinExistence type="predicted"/>
<gene>
    <name evidence="1" type="ORF">AVEN_145577_1</name>
</gene>
<name>A0A4Y2PYA4_ARAVE</name>